<dbReference type="Proteomes" id="UP000095228">
    <property type="component" value="Chromosome"/>
</dbReference>
<keyword evidence="1 3" id="KW-0597">Phosphoprotein</keyword>
<organism evidence="6 7">
    <name type="scientific">Lacunisphaera limnophila</name>
    <dbReference type="NCBI Taxonomy" id="1838286"/>
    <lineage>
        <taxon>Bacteria</taxon>
        <taxon>Pseudomonadati</taxon>
        <taxon>Verrucomicrobiota</taxon>
        <taxon>Opitutia</taxon>
        <taxon>Opitutales</taxon>
        <taxon>Opitutaceae</taxon>
        <taxon>Lacunisphaera</taxon>
    </lineage>
</organism>
<dbReference type="PROSITE" id="PS50043">
    <property type="entry name" value="HTH_LUXR_2"/>
    <property type="match status" value="1"/>
</dbReference>
<evidence type="ECO:0000313" key="6">
    <source>
        <dbReference type="EMBL" id="AOS44032.1"/>
    </source>
</evidence>
<dbReference type="SMART" id="SM00421">
    <property type="entry name" value="HTH_LUXR"/>
    <property type="match status" value="1"/>
</dbReference>
<dbReference type="RefSeq" id="WP_069961331.1">
    <property type="nucleotide sequence ID" value="NZ_CP016094.1"/>
</dbReference>
<dbReference type="SUPFAM" id="SSF46894">
    <property type="entry name" value="C-terminal effector domain of the bipartite response regulators"/>
    <property type="match status" value="1"/>
</dbReference>
<evidence type="ECO:0000256" key="3">
    <source>
        <dbReference type="PROSITE-ProRule" id="PRU00169"/>
    </source>
</evidence>
<dbReference type="SMART" id="SM00448">
    <property type="entry name" value="REC"/>
    <property type="match status" value="1"/>
</dbReference>
<dbReference type="OrthoDB" id="191163at2"/>
<dbReference type="Gene3D" id="3.40.50.2300">
    <property type="match status" value="1"/>
</dbReference>
<feature type="modified residue" description="4-aspartylphosphate" evidence="3">
    <location>
        <position position="55"/>
    </location>
</feature>
<dbReference type="STRING" id="1838286.Verru16b_01093"/>
<dbReference type="InterPro" id="IPR016032">
    <property type="entry name" value="Sig_transdc_resp-reg_C-effctor"/>
</dbReference>
<dbReference type="SUPFAM" id="SSF52172">
    <property type="entry name" value="CheY-like"/>
    <property type="match status" value="1"/>
</dbReference>
<proteinExistence type="predicted"/>
<dbReference type="CDD" id="cd17535">
    <property type="entry name" value="REC_NarL-like"/>
    <property type="match status" value="1"/>
</dbReference>
<evidence type="ECO:0000256" key="2">
    <source>
        <dbReference type="ARBA" id="ARBA00023125"/>
    </source>
</evidence>
<evidence type="ECO:0000313" key="7">
    <source>
        <dbReference type="Proteomes" id="UP000095228"/>
    </source>
</evidence>
<name>A0A1D8AT39_9BACT</name>
<feature type="domain" description="Response regulatory" evidence="5">
    <location>
        <begin position="4"/>
        <end position="120"/>
    </location>
</feature>
<dbReference type="InterPro" id="IPR011006">
    <property type="entry name" value="CheY-like_superfamily"/>
</dbReference>
<dbReference type="PRINTS" id="PR00038">
    <property type="entry name" value="HTHLUXR"/>
</dbReference>
<dbReference type="PROSITE" id="PS00622">
    <property type="entry name" value="HTH_LUXR_1"/>
    <property type="match status" value="1"/>
</dbReference>
<keyword evidence="2" id="KW-0238">DNA-binding</keyword>
<dbReference type="Pfam" id="PF00072">
    <property type="entry name" value="Response_reg"/>
    <property type="match status" value="1"/>
</dbReference>
<dbReference type="CDD" id="cd06170">
    <property type="entry name" value="LuxR_C_like"/>
    <property type="match status" value="1"/>
</dbReference>
<evidence type="ECO:0000259" key="5">
    <source>
        <dbReference type="PROSITE" id="PS50110"/>
    </source>
</evidence>
<dbReference type="Pfam" id="PF00196">
    <property type="entry name" value="GerE"/>
    <property type="match status" value="1"/>
</dbReference>
<dbReference type="InterPro" id="IPR058245">
    <property type="entry name" value="NreC/VraR/RcsB-like_REC"/>
</dbReference>
<dbReference type="InterPro" id="IPR000792">
    <property type="entry name" value="Tscrpt_reg_LuxR_C"/>
</dbReference>
<dbReference type="GO" id="GO:0006355">
    <property type="term" value="P:regulation of DNA-templated transcription"/>
    <property type="evidence" value="ECO:0007669"/>
    <property type="project" value="InterPro"/>
</dbReference>
<protein>
    <submittedName>
        <fullName evidence="6">Response regulator protein VraR</fullName>
    </submittedName>
</protein>
<reference evidence="6 7" key="1">
    <citation type="submission" date="2016-06" db="EMBL/GenBank/DDBJ databases">
        <title>Three novel species with peptidoglycan cell walls form the new genus Lacunisphaera gen. nov. in the family Opitutaceae of the verrucomicrobial subdivision 4.</title>
        <authorList>
            <person name="Rast P."/>
            <person name="Gloeckner I."/>
            <person name="Jogler M."/>
            <person name="Boedeker C."/>
            <person name="Jeske O."/>
            <person name="Wiegand S."/>
            <person name="Reinhardt R."/>
            <person name="Schumann P."/>
            <person name="Rohde M."/>
            <person name="Spring S."/>
            <person name="Gloeckner F.O."/>
            <person name="Jogler C."/>
        </authorList>
    </citation>
    <scope>NUCLEOTIDE SEQUENCE [LARGE SCALE GENOMIC DNA]</scope>
    <source>
        <strain evidence="6 7">IG16b</strain>
    </source>
</reference>
<feature type="domain" description="HTH luxR-type" evidence="4">
    <location>
        <begin position="131"/>
        <end position="196"/>
    </location>
</feature>
<dbReference type="KEGG" id="obg:Verru16b_01093"/>
<dbReference type="GO" id="GO:0000160">
    <property type="term" value="P:phosphorelay signal transduction system"/>
    <property type="evidence" value="ECO:0007669"/>
    <property type="project" value="InterPro"/>
</dbReference>
<dbReference type="AlphaFoldDB" id="A0A1D8AT39"/>
<sequence>MGLKVIVVDDHPLFRAGVVAALKTEENLEVCGEADTAIAARELATRLQPDAAVVDLLLQDDDGLKLVRELRQMDPRLKIVVLSMLDPGVYAPKALQAGASFFVSKQEGPAAIISALRRAVANERASTPAGATDPRRDLSERELQVFLQLGLGRSTQEISTALGVSVKTIESHREAIKAKLDLPHANALVARAALWTREQGLAR</sequence>
<dbReference type="PANTHER" id="PTHR43214">
    <property type="entry name" value="TWO-COMPONENT RESPONSE REGULATOR"/>
    <property type="match status" value="1"/>
</dbReference>
<dbReference type="InterPro" id="IPR001789">
    <property type="entry name" value="Sig_transdc_resp-reg_receiver"/>
</dbReference>
<gene>
    <name evidence="6" type="primary">vraR_2</name>
    <name evidence="6" type="ORF">Verru16b_01093</name>
</gene>
<accession>A0A1D8AT39</accession>
<dbReference type="EMBL" id="CP016094">
    <property type="protein sequence ID" value="AOS44032.1"/>
    <property type="molecule type" value="Genomic_DNA"/>
</dbReference>
<dbReference type="PROSITE" id="PS50110">
    <property type="entry name" value="RESPONSE_REGULATORY"/>
    <property type="match status" value="1"/>
</dbReference>
<dbReference type="InterPro" id="IPR039420">
    <property type="entry name" value="WalR-like"/>
</dbReference>
<evidence type="ECO:0000259" key="4">
    <source>
        <dbReference type="PROSITE" id="PS50043"/>
    </source>
</evidence>
<dbReference type="GO" id="GO:0003677">
    <property type="term" value="F:DNA binding"/>
    <property type="evidence" value="ECO:0007669"/>
    <property type="project" value="UniProtKB-KW"/>
</dbReference>
<evidence type="ECO:0000256" key="1">
    <source>
        <dbReference type="ARBA" id="ARBA00022553"/>
    </source>
</evidence>
<keyword evidence="7" id="KW-1185">Reference proteome</keyword>